<gene>
    <name evidence="2" type="ORF">CDEB00056_LOCUS16475</name>
</gene>
<dbReference type="AlphaFoldDB" id="A0A7S3VD52"/>
<feature type="compositionally biased region" description="Low complexity" evidence="1">
    <location>
        <begin position="72"/>
        <end position="87"/>
    </location>
</feature>
<feature type="region of interest" description="Disordered" evidence="1">
    <location>
        <begin position="42"/>
        <end position="89"/>
    </location>
</feature>
<evidence type="ECO:0000256" key="1">
    <source>
        <dbReference type="SAM" id="MobiDB-lite"/>
    </source>
</evidence>
<proteinExistence type="predicted"/>
<feature type="compositionally biased region" description="Basic residues" evidence="1">
    <location>
        <begin position="61"/>
        <end position="71"/>
    </location>
</feature>
<reference evidence="2" key="1">
    <citation type="submission" date="2021-01" db="EMBL/GenBank/DDBJ databases">
        <authorList>
            <person name="Corre E."/>
            <person name="Pelletier E."/>
            <person name="Niang G."/>
            <person name="Scheremetjew M."/>
            <person name="Finn R."/>
            <person name="Kale V."/>
            <person name="Holt S."/>
            <person name="Cochrane G."/>
            <person name="Meng A."/>
            <person name="Brown T."/>
            <person name="Cohen L."/>
        </authorList>
    </citation>
    <scope>NUCLEOTIDE SEQUENCE</scope>
    <source>
        <strain evidence="2">MM31A-1</strain>
    </source>
</reference>
<dbReference type="EMBL" id="HBIO01021391">
    <property type="protein sequence ID" value="CAE0471622.1"/>
    <property type="molecule type" value="Transcribed_RNA"/>
</dbReference>
<organism evidence="2">
    <name type="scientific">Chaetoceros debilis</name>
    <dbReference type="NCBI Taxonomy" id="122233"/>
    <lineage>
        <taxon>Eukaryota</taxon>
        <taxon>Sar</taxon>
        <taxon>Stramenopiles</taxon>
        <taxon>Ochrophyta</taxon>
        <taxon>Bacillariophyta</taxon>
        <taxon>Coscinodiscophyceae</taxon>
        <taxon>Chaetocerotophycidae</taxon>
        <taxon>Chaetocerotales</taxon>
        <taxon>Chaetocerotaceae</taxon>
        <taxon>Chaetoceros</taxon>
    </lineage>
</organism>
<accession>A0A7S3VD52</accession>
<sequence length="379" mass="43251">MHATSTVTHEPVTYHTAMEMSGCEQHRSPGPQARLKVNRKMIDRGPRIVSGSSITASNRLKEKRRCQRQRQRPNGQQQGQGQGHQNQMNIKIPPERLEEINATIIARKYSWTRFHHMGKYEQELLWVVEASKQLTSKSNSISISPADQSQSQFDYMKKNISMELATMTDIRTASSVSMIMREQSAAMPQVQKMEFAAKRDQAAMAIRAMIDELLACRKMGGKGYEYACHKKRRLDSYFHERWNRFGDCTTAKARGKDVLKRDDIVYISETGFNGHAGESELTCYRCKVLGCKEVEEISCSGGFVYYNVMKDDCEMDANGSHAVERVHAESILTQDEIGELIDMELERRVSNLTPSSKDLYELYCTYHAKKQISPRLGII</sequence>
<name>A0A7S3VD52_9STRA</name>
<protein>
    <submittedName>
        <fullName evidence="2">Uncharacterized protein</fullName>
    </submittedName>
</protein>
<evidence type="ECO:0000313" key="2">
    <source>
        <dbReference type="EMBL" id="CAE0471622.1"/>
    </source>
</evidence>